<feature type="chain" id="PRO_5037094346" description="Lipoprotein" evidence="1">
    <location>
        <begin position="22"/>
        <end position="126"/>
    </location>
</feature>
<comment type="caution">
    <text evidence="2">The sequence shown here is derived from an EMBL/GenBank/DDBJ whole genome shotgun (WGS) entry which is preliminary data.</text>
</comment>
<proteinExistence type="predicted"/>
<dbReference type="EMBL" id="JAERQJ010000004">
    <property type="protein sequence ID" value="MBL0684167.1"/>
    <property type="molecule type" value="Genomic_DNA"/>
</dbReference>
<evidence type="ECO:0000313" key="3">
    <source>
        <dbReference type="Proteomes" id="UP000651057"/>
    </source>
</evidence>
<dbReference type="AlphaFoldDB" id="A0A936ZRP2"/>
<organism evidence="2 3">
    <name type="scientific">Aquimarina mytili</name>
    <dbReference type="NCBI Taxonomy" id="874423"/>
    <lineage>
        <taxon>Bacteria</taxon>
        <taxon>Pseudomonadati</taxon>
        <taxon>Bacteroidota</taxon>
        <taxon>Flavobacteriia</taxon>
        <taxon>Flavobacteriales</taxon>
        <taxon>Flavobacteriaceae</taxon>
        <taxon>Aquimarina</taxon>
    </lineage>
</organism>
<keyword evidence="3" id="KW-1185">Reference proteome</keyword>
<sequence length="126" mass="14446">MKRSQSTFVIFAMLMLAIVLTGFTAKSTQSAVLDSKEVTVDQISSSFLIGKWVKRDDPETIIIFKADKTVIEQTKEKTTNNTWTHNDKKREVCIGGSRCIYYEATESALFLYINKKKTVYFKSRNE</sequence>
<evidence type="ECO:0000313" key="2">
    <source>
        <dbReference type="EMBL" id="MBL0684167.1"/>
    </source>
</evidence>
<evidence type="ECO:0000256" key="1">
    <source>
        <dbReference type="SAM" id="SignalP"/>
    </source>
</evidence>
<accession>A0A936ZRP2</accession>
<reference evidence="2" key="1">
    <citation type="submission" date="2021-01" db="EMBL/GenBank/DDBJ databases">
        <authorList>
            <person name="Zhong Y.L."/>
        </authorList>
    </citation>
    <scope>NUCLEOTIDE SEQUENCE</scope>
    <source>
        <strain evidence="2">KCTC 23302</strain>
    </source>
</reference>
<protein>
    <recommendedName>
        <fullName evidence="4">Lipoprotein</fullName>
    </recommendedName>
</protein>
<dbReference type="RefSeq" id="WP_201919902.1">
    <property type="nucleotide sequence ID" value="NZ_BAABAX010000003.1"/>
</dbReference>
<feature type="signal peptide" evidence="1">
    <location>
        <begin position="1"/>
        <end position="21"/>
    </location>
</feature>
<name>A0A936ZRP2_9FLAO</name>
<evidence type="ECO:0008006" key="4">
    <source>
        <dbReference type="Google" id="ProtNLM"/>
    </source>
</evidence>
<gene>
    <name evidence="2" type="ORF">JJQ60_11615</name>
</gene>
<keyword evidence="1" id="KW-0732">Signal</keyword>
<dbReference type="Proteomes" id="UP000651057">
    <property type="component" value="Unassembled WGS sequence"/>
</dbReference>